<proteinExistence type="inferred from homology"/>
<dbReference type="RefSeq" id="WP_115982092.1">
    <property type="nucleotide sequence ID" value="NZ_JAVDQS010000001.1"/>
</dbReference>
<dbReference type="InterPro" id="IPR014284">
    <property type="entry name" value="RNA_pol_sigma-70_dom"/>
</dbReference>
<dbReference type="InterPro" id="IPR007627">
    <property type="entry name" value="RNA_pol_sigma70_r2"/>
</dbReference>
<dbReference type="InterPro" id="IPR036388">
    <property type="entry name" value="WH-like_DNA-bd_sf"/>
</dbReference>
<keyword evidence="4" id="KW-0804">Transcription</keyword>
<reference evidence="7 8" key="1">
    <citation type="submission" date="2023-07" db="EMBL/GenBank/DDBJ databases">
        <title>Sorghum-associated microbial communities from plants grown in Nebraska, USA.</title>
        <authorList>
            <person name="Schachtman D."/>
        </authorList>
    </citation>
    <scope>NUCLEOTIDE SEQUENCE [LARGE SCALE GENOMIC DNA]</scope>
    <source>
        <strain evidence="7 8">DS1709</strain>
    </source>
</reference>
<dbReference type="InterPro" id="IPR039425">
    <property type="entry name" value="RNA_pol_sigma-70-like"/>
</dbReference>
<evidence type="ECO:0000256" key="2">
    <source>
        <dbReference type="ARBA" id="ARBA00023015"/>
    </source>
</evidence>
<dbReference type="InterPro" id="IPR013325">
    <property type="entry name" value="RNA_pol_sigma_r2"/>
</dbReference>
<accession>A0ABU1LAF0</accession>
<dbReference type="PANTHER" id="PTHR43133">
    <property type="entry name" value="RNA POLYMERASE ECF-TYPE SIGMA FACTO"/>
    <property type="match status" value="1"/>
</dbReference>
<evidence type="ECO:0000259" key="6">
    <source>
        <dbReference type="Pfam" id="PF08281"/>
    </source>
</evidence>
<dbReference type="SUPFAM" id="SSF88659">
    <property type="entry name" value="Sigma3 and sigma4 domains of RNA polymerase sigma factors"/>
    <property type="match status" value="1"/>
</dbReference>
<evidence type="ECO:0000313" key="7">
    <source>
        <dbReference type="EMBL" id="MDR6403696.1"/>
    </source>
</evidence>
<dbReference type="Gene3D" id="1.10.10.10">
    <property type="entry name" value="Winged helix-like DNA-binding domain superfamily/Winged helix DNA-binding domain"/>
    <property type="match status" value="1"/>
</dbReference>
<evidence type="ECO:0000313" key="8">
    <source>
        <dbReference type="Proteomes" id="UP001184853"/>
    </source>
</evidence>
<dbReference type="Pfam" id="PF04542">
    <property type="entry name" value="Sigma70_r2"/>
    <property type="match status" value="1"/>
</dbReference>
<dbReference type="InterPro" id="IPR013324">
    <property type="entry name" value="RNA_pol_sigma_r3/r4-like"/>
</dbReference>
<feature type="domain" description="RNA polymerase sigma-70 region 2" evidence="5">
    <location>
        <begin position="23"/>
        <end position="91"/>
    </location>
</feature>
<organism evidence="7 8">
    <name type="scientific">Chryseobacterium geocarposphaerae</name>
    <dbReference type="NCBI Taxonomy" id="1416776"/>
    <lineage>
        <taxon>Bacteria</taxon>
        <taxon>Pseudomonadati</taxon>
        <taxon>Bacteroidota</taxon>
        <taxon>Flavobacteriia</taxon>
        <taxon>Flavobacteriales</taxon>
        <taxon>Weeksellaceae</taxon>
        <taxon>Chryseobacterium group</taxon>
        <taxon>Chryseobacterium</taxon>
    </lineage>
</organism>
<dbReference type="NCBIfam" id="TIGR02937">
    <property type="entry name" value="sigma70-ECF"/>
    <property type="match status" value="1"/>
</dbReference>
<sequence length="213" mass="24573">MKLTDHTLLNKIKSGDKPAFMILYERYWDSLYGFVFGRTRNKEIAEEILQNLWIKILEDTNAIQTDESESAKGYLLRYLHYRIIDFYNSSKKNSATVSIDESDIPIEITDTEYFEILEESDISALFEMIDEVVSQLSATEREVFDMRIRKNMSVEDTAKTLGLSSKTVSNKLSKTLGEIREKLNPDYQSSKKLISLLVLMEILAKQAATLQDM</sequence>
<keyword evidence="2" id="KW-0805">Transcription regulation</keyword>
<dbReference type="PANTHER" id="PTHR43133:SF46">
    <property type="entry name" value="RNA POLYMERASE SIGMA-70 FACTOR ECF SUBFAMILY"/>
    <property type="match status" value="1"/>
</dbReference>
<name>A0ABU1LAF0_9FLAO</name>
<keyword evidence="3" id="KW-0731">Sigma factor</keyword>
<evidence type="ECO:0000256" key="1">
    <source>
        <dbReference type="ARBA" id="ARBA00010641"/>
    </source>
</evidence>
<comment type="similarity">
    <text evidence="1">Belongs to the sigma-70 factor family. ECF subfamily.</text>
</comment>
<dbReference type="Pfam" id="PF08281">
    <property type="entry name" value="Sigma70_r4_2"/>
    <property type="match status" value="1"/>
</dbReference>
<feature type="domain" description="RNA polymerase sigma factor 70 region 4 type 2" evidence="6">
    <location>
        <begin position="127"/>
        <end position="175"/>
    </location>
</feature>
<dbReference type="Proteomes" id="UP001184853">
    <property type="component" value="Unassembled WGS sequence"/>
</dbReference>
<dbReference type="InterPro" id="IPR013249">
    <property type="entry name" value="RNA_pol_sigma70_r4_t2"/>
</dbReference>
<gene>
    <name evidence="7" type="ORF">J2781_000600</name>
</gene>
<comment type="caution">
    <text evidence="7">The sequence shown here is derived from an EMBL/GenBank/DDBJ whole genome shotgun (WGS) entry which is preliminary data.</text>
</comment>
<keyword evidence="8" id="KW-1185">Reference proteome</keyword>
<dbReference type="SUPFAM" id="SSF88946">
    <property type="entry name" value="Sigma2 domain of RNA polymerase sigma factors"/>
    <property type="match status" value="1"/>
</dbReference>
<protein>
    <submittedName>
        <fullName evidence="7">RNA polymerase sigma-70 factor (ECF subfamily)</fullName>
    </submittedName>
</protein>
<dbReference type="Gene3D" id="1.10.1740.10">
    <property type="match status" value="1"/>
</dbReference>
<evidence type="ECO:0000256" key="4">
    <source>
        <dbReference type="ARBA" id="ARBA00023163"/>
    </source>
</evidence>
<evidence type="ECO:0000256" key="3">
    <source>
        <dbReference type="ARBA" id="ARBA00023082"/>
    </source>
</evidence>
<dbReference type="EMBL" id="JAVDQS010000001">
    <property type="protein sequence ID" value="MDR6403696.1"/>
    <property type="molecule type" value="Genomic_DNA"/>
</dbReference>
<evidence type="ECO:0000259" key="5">
    <source>
        <dbReference type="Pfam" id="PF04542"/>
    </source>
</evidence>